<dbReference type="EMBL" id="JABSTV010001245">
    <property type="protein sequence ID" value="KAH7984743.1"/>
    <property type="molecule type" value="Genomic_DNA"/>
</dbReference>
<protein>
    <submittedName>
        <fullName evidence="2">Uncharacterized protein</fullName>
    </submittedName>
</protein>
<proteinExistence type="predicted"/>
<feature type="region of interest" description="Disordered" evidence="1">
    <location>
        <begin position="57"/>
        <end position="95"/>
    </location>
</feature>
<gene>
    <name evidence="2" type="ORF">HPB52_023701</name>
</gene>
<reference evidence="2" key="1">
    <citation type="journal article" date="2020" name="Cell">
        <title>Large-Scale Comparative Analyses of Tick Genomes Elucidate Their Genetic Diversity and Vector Capacities.</title>
        <authorList>
            <consortium name="Tick Genome and Microbiome Consortium (TIGMIC)"/>
            <person name="Jia N."/>
            <person name="Wang J."/>
            <person name="Shi W."/>
            <person name="Du L."/>
            <person name="Sun Y."/>
            <person name="Zhan W."/>
            <person name="Jiang J.F."/>
            <person name="Wang Q."/>
            <person name="Zhang B."/>
            <person name="Ji P."/>
            <person name="Bell-Sakyi L."/>
            <person name="Cui X.M."/>
            <person name="Yuan T.T."/>
            <person name="Jiang B.G."/>
            <person name="Yang W.F."/>
            <person name="Lam T.T."/>
            <person name="Chang Q.C."/>
            <person name="Ding S.J."/>
            <person name="Wang X.J."/>
            <person name="Zhu J.G."/>
            <person name="Ruan X.D."/>
            <person name="Zhao L."/>
            <person name="Wei J.T."/>
            <person name="Ye R.Z."/>
            <person name="Que T.C."/>
            <person name="Du C.H."/>
            <person name="Zhou Y.H."/>
            <person name="Cheng J.X."/>
            <person name="Dai P.F."/>
            <person name="Guo W.B."/>
            <person name="Han X.H."/>
            <person name="Huang E.J."/>
            <person name="Li L.F."/>
            <person name="Wei W."/>
            <person name="Gao Y.C."/>
            <person name="Liu J.Z."/>
            <person name="Shao H.Z."/>
            <person name="Wang X."/>
            <person name="Wang C.C."/>
            <person name="Yang T.C."/>
            <person name="Huo Q.B."/>
            <person name="Li W."/>
            <person name="Chen H.Y."/>
            <person name="Chen S.E."/>
            <person name="Zhou L.G."/>
            <person name="Ni X.B."/>
            <person name="Tian J.H."/>
            <person name="Sheng Y."/>
            <person name="Liu T."/>
            <person name="Pan Y.S."/>
            <person name="Xia L.Y."/>
            <person name="Li J."/>
            <person name="Zhao F."/>
            <person name="Cao W.C."/>
        </authorList>
    </citation>
    <scope>NUCLEOTIDE SEQUENCE</scope>
    <source>
        <strain evidence="2">Rsan-2018</strain>
    </source>
</reference>
<organism evidence="2 3">
    <name type="scientific">Rhipicephalus sanguineus</name>
    <name type="common">Brown dog tick</name>
    <name type="synonym">Ixodes sanguineus</name>
    <dbReference type="NCBI Taxonomy" id="34632"/>
    <lineage>
        <taxon>Eukaryota</taxon>
        <taxon>Metazoa</taxon>
        <taxon>Ecdysozoa</taxon>
        <taxon>Arthropoda</taxon>
        <taxon>Chelicerata</taxon>
        <taxon>Arachnida</taxon>
        <taxon>Acari</taxon>
        <taxon>Parasitiformes</taxon>
        <taxon>Ixodida</taxon>
        <taxon>Ixodoidea</taxon>
        <taxon>Ixodidae</taxon>
        <taxon>Rhipicephalinae</taxon>
        <taxon>Rhipicephalus</taxon>
        <taxon>Rhipicephalus</taxon>
    </lineage>
</organism>
<comment type="caution">
    <text evidence="2">The sequence shown here is derived from an EMBL/GenBank/DDBJ whole genome shotgun (WGS) entry which is preliminary data.</text>
</comment>
<sequence length="206" mass="22429">MSTNGLSTLRVPIDGIQTDVTPVIDEDGARVVLSGGFAYRTPDGMVISLVFQEEENDALPSGNPDSGTPATLEPSGALGAAPTQERSGSREPELRSSQRTRFLIAKYRELNPLAFAVAFYTAVNNNATVDTYQAALLDAGCIHEIQPAEPLLKQSERYLYSNSLLCMTLIFSFPGGEAPLHIFIRHHEPGQQRAQGLLFRQEAPKQ</sequence>
<accession>A0A9D4TC46</accession>
<evidence type="ECO:0000313" key="3">
    <source>
        <dbReference type="Proteomes" id="UP000821837"/>
    </source>
</evidence>
<reference evidence="2" key="2">
    <citation type="submission" date="2021-09" db="EMBL/GenBank/DDBJ databases">
        <authorList>
            <person name="Jia N."/>
            <person name="Wang J."/>
            <person name="Shi W."/>
            <person name="Du L."/>
            <person name="Sun Y."/>
            <person name="Zhan W."/>
            <person name="Jiang J."/>
            <person name="Wang Q."/>
            <person name="Zhang B."/>
            <person name="Ji P."/>
            <person name="Sakyi L.B."/>
            <person name="Cui X."/>
            <person name="Yuan T."/>
            <person name="Jiang B."/>
            <person name="Yang W."/>
            <person name="Lam T.T.-Y."/>
            <person name="Chang Q."/>
            <person name="Ding S."/>
            <person name="Wang X."/>
            <person name="Zhu J."/>
            <person name="Ruan X."/>
            <person name="Zhao L."/>
            <person name="Wei J."/>
            <person name="Que T."/>
            <person name="Du C."/>
            <person name="Cheng J."/>
            <person name="Dai P."/>
            <person name="Han X."/>
            <person name="Huang E."/>
            <person name="Gao Y."/>
            <person name="Liu J."/>
            <person name="Shao H."/>
            <person name="Ye R."/>
            <person name="Li L."/>
            <person name="Wei W."/>
            <person name="Wang X."/>
            <person name="Wang C."/>
            <person name="Huo Q."/>
            <person name="Li W."/>
            <person name="Guo W."/>
            <person name="Chen H."/>
            <person name="Chen S."/>
            <person name="Zhou L."/>
            <person name="Zhou L."/>
            <person name="Ni X."/>
            <person name="Tian J."/>
            <person name="Zhou Y."/>
            <person name="Sheng Y."/>
            <person name="Liu T."/>
            <person name="Pan Y."/>
            <person name="Xia L."/>
            <person name="Li J."/>
            <person name="Zhao F."/>
            <person name="Cao W."/>
        </authorList>
    </citation>
    <scope>NUCLEOTIDE SEQUENCE</scope>
    <source>
        <strain evidence="2">Rsan-2018</strain>
        <tissue evidence="2">Larvae</tissue>
    </source>
</reference>
<evidence type="ECO:0000313" key="2">
    <source>
        <dbReference type="EMBL" id="KAH7984743.1"/>
    </source>
</evidence>
<evidence type="ECO:0000256" key="1">
    <source>
        <dbReference type="SAM" id="MobiDB-lite"/>
    </source>
</evidence>
<dbReference type="Proteomes" id="UP000821837">
    <property type="component" value="Chromosome 1"/>
</dbReference>
<name>A0A9D4TC46_RHISA</name>
<keyword evidence="3" id="KW-1185">Reference proteome</keyword>
<dbReference type="AlphaFoldDB" id="A0A9D4TC46"/>